<dbReference type="Gene3D" id="1.20.1540.10">
    <property type="entry name" value="Rhomboid-like"/>
    <property type="match status" value="1"/>
</dbReference>
<evidence type="ECO:0000313" key="10">
    <source>
        <dbReference type="EMBL" id="JAS38808.1"/>
    </source>
</evidence>
<accession>A0A1B6ELJ7</accession>
<dbReference type="SUPFAM" id="SSF144091">
    <property type="entry name" value="Rhomboid-like"/>
    <property type="match status" value="1"/>
</dbReference>
<evidence type="ECO:0000256" key="6">
    <source>
        <dbReference type="ARBA" id="ARBA00022989"/>
    </source>
</evidence>
<keyword evidence="4 8" id="KW-0812">Transmembrane</keyword>
<proteinExistence type="inferred from homology"/>
<evidence type="ECO:0000256" key="1">
    <source>
        <dbReference type="ARBA" id="ARBA00004141"/>
    </source>
</evidence>
<keyword evidence="6 8" id="KW-1133">Transmembrane helix</keyword>
<dbReference type="PANTHER" id="PTHR43066">
    <property type="entry name" value="RHOMBOID-RELATED PROTEIN"/>
    <property type="match status" value="1"/>
</dbReference>
<sequence>MHPGNRRQPRLELGVILLLSEMFNIGFSTIPRVTLFTILGQVLLYLGVINVPWSKWDVCISGDAVLRTKDYRRFILSTFEHGDDMHLYYNMISFIIKGRTLENRYGSSNFAVLLAFLVVITNGFYIALAKFGSEFLEDYSMMRSCAIGFSGVLFALKVITTAETAPGTAYIMGLPMPSKYAAWAELLIIHLLVPNASFMGHLAGILAGCLYTSTFIGKVIDSIISTITGWPMFHEHQFSFTPPSSNSYRNNYETRGFSRGAYNSGFGNSGFNNFGPNIFHRTYTSREQEYGWRY</sequence>
<dbReference type="PANTHER" id="PTHR43066:SF1">
    <property type="entry name" value="RHOMBOID PROTEIN 2"/>
    <property type="match status" value="1"/>
</dbReference>
<comment type="subcellular location">
    <subcellularLocation>
        <location evidence="1">Membrane</location>
        <topology evidence="1">Multi-pass membrane protein</topology>
    </subcellularLocation>
</comment>
<evidence type="ECO:0000256" key="3">
    <source>
        <dbReference type="ARBA" id="ARBA00022670"/>
    </source>
</evidence>
<dbReference type="FunFam" id="1.20.1540.10:FF:000008">
    <property type="entry name" value="RHOMBOID-like protein 13"/>
    <property type="match status" value="1"/>
</dbReference>
<feature type="domain" description="Peptidase S54 rhomboid" evidence="9">
    <location>
        <begin position="70"/>
        <end position="215"/>
    </location>
</feature>
<organism evidence="10">
    <name type="scientific">Cuerna arida</name>
    <dbReference type="NCBI Taxonomy" id="1464854"/>
    <lineage>
        <taxon>Eukaryota</taxon>
        <taxon>Metazoa</taxon>
        <taxon>Ecdysozoa</taxon>
        <taxon>Arthropoda</taxon>
        <taxon>Hexapoda</taxon>
        <taxon>Insecta</taxon>
        <taxon>Pterygota</taxon>
        <taxon>Neoptera</taxon>
        <taxon>Paraneoptera</taxon>
        <taxon>Hemiptera</taxon>
        <taxon>Auchenorrhyncha</taxon>
        <taxon>Membracoidea</taxon>
        <taxon>Cicadellidae</taxon>
        <taxon>Cicadellinae</taxon>
        <taxon>Proconiini</taxon>
        <taxon>Cuerna</taxon>
    </lineage>
</organism>
<feature type="transmembrane region" description="Helical" evidence="8">
    <location>
        <begin position="141"/>
        <end position="160"/>
    </location>
</feature>
<evidence type="ECO:0000259" key="9">
    <source>
        <dbReference type="Pfam" id="PF01694"/>
    </source>
</evidence>
<protein>
    <recommendedName>
        <fullName evidence="9">Peptidase S54 rhomboid domain-containing protein</fullName>
    </recommendedName>
</protein>
<evidence type="ECO:0000256" key="8">
    <source>
        <dbReference type="SAM" id="Phobius"/>
    </source>
</evidence>
<dbReference type="GO" id="GO:0016020">
    <property type="term" value="C:membrane"/>
    <property type="evidence" value="ECO:0007669"/>
    <property type="project" value="UniProtKB-SubCell"/>
</dbReference>
<evidence type="ECO:0000256" key="5">
    <source>
        <dbReference type="ARBA" id="ARBA00022801"/>
    </source>
</evidence>
<evidence type="ECO:0000256" key="2">
    <source>
        <dbReference type="ARBA" id="ARBA00009045"/>
    </source>
</evidence>
<comment type="similarity">
    <text evidence="2">Belongs to the peptidase S54 family.</text>
</comment>
<feature type="transmembrane region" description="Helical" evidence="8">
    <location>
        <begin position="180"/>
        <end position="211"/>
    </location>
</feature>
<dbReference type="InterPro" id="IPR022764">
    <property type="entry name" value="Peptidase_S54_rhomboid_dom"/>
</dbReference>
<dbReference type="Pfam" id="PF01694">
    <property type="entry name" value="Rhomboid"/>
    <property type="match status" value="1"/>
</dbReference>
<dbReference type="InterPro" id="IPR035952">
    <property type="entry name" value="Rhomboid-like_sf"/>
</dbReference>
<feature type="transmembrane region" description="Helical" evidence="8">
    <location>
        <begin position="110"/>
        <end position="129"/>
    </location>
</feature>
<keyword evidence="7 8" id="KW-0472">Membrane</keyword>
<dbReference type="GO" id="GO:0004252">
    <property type="term" value="F:serine-type endopeptidase activity"/>
    <property type="evidence" value="ECO:0007669"/>
    <property type="project" value="InterPro"/>
</dbReference>
<name>A0A1B6ELJ7_9HEMI</name>
<evidence type="ECO:0000256" key="4">
    <source>
        <dbReference type="ARBA" id="ARBA00022692"/>
    </source>
</evidence>
<dbReference type="EMBL" id="GECZ01030961">
    <property type="protein sequence ID" value="JAS38808.1"/>
    <property type="molecule type" value="Transcribed_RNA"/>
</dbReference>
<keyword evidence="3" id="KW-0645">Protease</keyword>
<keyword evidence="5" id="KW-0378">Hydrolase</keyword>
<gene>
    <name evidence="10" type="ORF">g.22925</name>
</gene>
<dbReference type="AlphaFoldDB" id="A0A1B6ELJ7"/>
<reference evidence="10" key="1">
    <citation type="submission" date="2015-11" db="EMBL/GenBank/DDBJ databases">
        <title>De novo transcriptome assembly of four potential Pierce s Disease insect vectors from Arizona vineyards.</title>
        <authorList>
            <person name="Tassone E.E."/>
        </authorList>
    </citation>
    <scope>NUCLEOTIDE SEQUENCE</scope>
</reference>
<evidence type="ECO:0000256" key="7">
    <source>
        <dbReference type="ARBA" id="ARBA00023136"/>
    </source>
</evidence>
<dbReference type="GO" id="GO:0006508">
    <property type="term" value="P:proteolysis"/>
    <property type="evidence" value="ECO:0007669"/>
    <property type="project" value="UniProtKB-KW"/>
</dbReference>